<keyword evidence="2" id="KW-1185">Reference proteome</keyword>
<dbReference type="Proteomes" id="UP000194946">
    <property type="component" value="Unassembled WGS sequence"/>
</dbReference>
<reference evidence="2" key="1">
    <citation type="submission" date="2014-06" db="EMBL/GenBank/DDBJ databases">
        <authorList>
            <person name="Winans N.J."/>
            <person name="Newell P.D."/>
            <person name="Douglas A.E."/>
        </authorList>
    </citation>
    <scope>NUCLEOTIDE SEQUENCE [LARGE SCALE GENOMIC DNA]</scope>
    <source>
        <strain evidence="2">DmL_052</strain>
    </source>
</reference>
<name>A0A251ZST5_9PROT</name>
<feature type="non-terminal residue" evidence="1">
    <location>
        <position position="1"/>
    </location>
</feature>
<dbReference type="AlphaFoldDB" id="A0A251ZST5"/>
<dbReference type="EMBL" id="JOPB01000022">
    <property type="protein sequence ID" value="OUI77730.1"/>
    <property type="molecule type" value="Genomic_DNA"/>
</dbReference>
<proteinExistence type="predicted"/>
<comment type="caution">
    <text evidence="1">The sequence shown here is derived from an EMBL/GenBank/DDBJ whole genome shotgun (WGS) entry which is preliminary data.</text>
</comment>
<gene>
    <name evidence="1" type="ORF">HK18_03005</name>
</gene>
<dbReference type="RefSeq" id="WP_256967799.1">
    <property type="nucleotide sequence ID" value="NZ_JOPB01000022.1"/>
</dbReference>
<evidence type="ECO:0000313" key="1">
    <source>
        <dbReference type="EMBL" id="OUI77730.1"/>
    </source>
</evidence>
<protein>
    <submittedName>
        <fullName evidence="1">Uncharacterized protein</fullName>
    </submittedName>
</protein>
<organism evidence="1 2">
    <name type="scientific">Commensalibacter intestini</name>
    <dbReference type="NCBI Taxonomy" id="479936"/>
    <lineage>
        <taxon>Bacteria</taxon>
        <taxon>Pseudomonadati</taxon>
        <taxon>Pseudomonadota</taxon>
        <taxon>Alphaproteobacteria</taxon>
        <taxon>Acetobacterales</taxon>
        <taxon>Acetobacteraceae</taxon>
    </lineage>
</organism>
<evidence type="ECO:0000313" key="2">
    <source>
        <dbReference type="Proteomes" id="UP000194946"/>
    </source>
</evidence>
<sequence length="115" mass="12587">FYVPANVCVVAMHSKAALPSEVVGPFLDDRRVLGVLVAKISVFGDRAFEVLPADMTGLSGWHVAELNRTDRWTKGLAILPEAISEVSNKVKLIKVELTATLEYFVDAIEFAEKIA</sequence>
<accession>A0A251ZST5</accession>